<sequence>MKLLITIFLCLSAYAFTDQMMSLEELAKFDVKSVDCTKNDQISLIEKQMQQWEDLLKHQKAITHDIKILKSMEHLLSQKSSSFLEVQTQISGKKLMKKLHKLELPLTKSKIGLAQVQLLKEQCKGLDSENPEERAQAKKELCKLLKEYVNNLNNCKQQCTNSPVTVIKIKGQIKDLEIIRDNCQNGKMVRMKNIKQDQMEQLKNNDYQQILIKRKNIKALLFYQMDYTFIQNSENFNFYGLFSYFKLSFQQDLQLSQMIQKAKEENTLEKRICDPEFSYNPKLFSISNYPKSFNLNNIIKYSQKDTKQKIMSCKQFGLQFKDQYFYVLGLRSLLYQPITFEQSLQQMSRRLYPWVAFDVFLKKKLLVLFFNFIDHVYCEIYDGEQTKIIHFVQLEKVTYGFQLDEIIVTNNNKCIIYRARYQEQRNYIAEVFRFAIAKDLEIKVMSHFINPNDSDFRAKMIEQENSLKVVQQSTFKLIRNDRVIPPSPLLTYKGRIIGDYLSTPLHGNFTYYISLGQNNIVQHKYPQNYVTIIPYMSDQFYMEETQCQTCLGLHVGKQLNYAYFGSSQERENFQNTIRARKSGVINLDVIFIHFEEDSLDRLVQFKRIKLKEINQRIEQTEQQLQQLQSIKNELEMDVIEGELNSAVKLKYSSLMIQSQSILHEVSGFDSPSFLQQK</sequence>
<evidence type="ECO:0000256" key="1">
    <source>
        <dbReference type="SAM" id="Coils"/>
    </source>
</evidence>
<keyword evidence="2" id="KW-0732">Signal</keyword>
<evidence type="ECO:0000256" key="2">
    <source>
        <dbReference type="SAM" id="SignalP"/>
    </source>
</evidence>
<gene>
    <name evidence="3" type="ORF">PPENT_87.1.T0050123</name>
</gene>
<dbReference type="EMBL" id="CAJJDO010000005">
    <property type="protein sequence ID" value="CAD8136384.1"/>
    <property type="molecule type" value="Genomic_DNA"/>
</dbReference>
<evidence type="ECO:0000313" key="3">
    <source>
        <dbReference type="EMBL" id="CAD8136384.1"/>
    </source>
</evidence>
<feature type="signal peptide" evidence="2">
    <location>
        <begin position="1"/>
        <end position="17"/>
    </location>
</feature>
<dbReference type="AlphaFoldDB" id="A0A8S1SC22"/>
<accession>A0A8S1SC22</accession>
<organism evidence="3 4">
    <name type="scientific">Paramecium pentaurelia</name>
    <dbReference type="NCBI Taxonomy" id="43138"/>
    <lineage>
        <taxon>Eukaryota</taxon>
        <taxon>Sar</taxon>
        <taxon>Alveolata</taxon>
        <taxon>Ciliophora</taxon>
        <taxon>Intramacronucleata</taxon>
        <taxon>Oligohymenophorea</taxon>
        <taxon>Peniculida</taxon>
        <taxon>Parameciidae</taxon>
        <taxon>Paramecium</taxon>
    </lineage>
</organism>
<evidence type="ECO:0008006" key="5">
    <source>
        <dbReference type="Google" id="ProtNLM"/>
    </source>
</evidence>
<dbReference type="Proteomes" id="UP000689195">
    <property type="component" value="Unassembled WGS sequence"/>
</dbReference>
<feature type="coiled-coil region" evidence="1">
    <location>
        <begin position="603"/>
        <end position="637"/>
    </location>
</feature>
<comment type="caution">
    <text evidence="3">The sequence shown here is derived from an EMBL/GenBank/DDBJ whole genome shotgun (WGS) entry which is preliminary data.</text>
</comment>
<proteinExistence type="predicted"/>
<evidence type="ECO:0000313" key="4">
    <source>
        <dbReference type="Proteomes" id="UP000689195"/>
    </source>
</evidence>
<protein>
    <recommendedName>
        <fullName evidence="5">Transmembrane protein</fullName>
    </recommendedName>
</protein>
<name>A0A8S1SC22_9CILI</name>
<reference evidence="3" key="1">
    <citation type="submission" date="2021-01" db="EMBL/GenBank/DDBJ databases">
        <authorList>
            <consortium name="Genoscope - CEA"/>
            <person name="William W."/>
        </authorList>
    </citation>
    <scope>NUCLEOTIDE SEQUENCE</scope>
</reference>
<keyword evidence="1" id="KW-0175">Coiled coil</keyword>
<keyword evidence="4" id="KW-1185">Reference proteome</keyword>
<feature type="chain" id="PRO_5035749228" description="Transmembrane protein" evidence="2">
    <location>
        <begin position="18"/>
        <end position="677"/>
    </location>
</feature>